<feature type="compositionally biased region" description="Basic and acidic residues" evidence="1">
    <location>
        <begin position="180"/>
        <end position="211"/>
    </location>
</feature>
<dbReference type="EMBL" id="OFSM01000037">
    <property type="protein sequence ID" value="SOY32047.1"/>
    <property type="molecule type" value="Genomic_DNA"/>
</dbReference>
<feature type="compositionally biased region" description="Basic and acidic residues" evidence="1">
    <location>
        <begin position="219"/>
        <end position="260"/>
    </location>
</feature>
<evidence type="ECO:0000256" key="1">
    <source>
        <dbReference type="SAM" id="MobiDB-lite"/>
    </source>
</evidence>
<keyword evidence="3" id="KW-1185">Reference proteome</keyword>
<reference evidence="2 3" key="1">
    <citation type="submission" date="2018-01" db="EMBL/GenBank/DDBJ databases">
        <authorList>
            <person name="Gaut B.S."/>
            <person name="Morton B.R."/>
            <person name="Clegg M.T."/>
            <person name="Duvall M.R."/>
        </authorList>
    </citation>
    <scope>NUCLEOTIDE SEQUENCE [LARGE SCALE GENOMIC DNA]</scope>
    <source>
        <strain evidence="2">GP69</strain>
    </source>
</reference>
<dbReference type="AlphaFoldDB" id="A0A2K4ZNI6"/>
<organism evidence="2 3">
    <name type="scientific">Acetatifactor muris</name>
    <dbReference type="NCBI Taxonomy" id="879566"/>
    <lineage>
        <taxon>Bacteria</taxon>
        <taxon>Bacillati</taxon>
        <taxon>Bacillota</taxon>
        <taxon>Clostridia</taxon>
        <taxon>Lachnospirales</taxon>
        <taxon>Lachnospiraceae</taxon>
        <taxon>Acetatifactor</taxon>
    </lineage>
</organism>
<name>A0A2K4ZNI6_9FIRM</name>
<evidence type="ECO:0000313" key="3">
    <source>
        <dbReference type="Proteomes" id="UP000236311"/>
    </source>
</evidence>
<proteinExistence type="predicted"/>
<sequence>MNSVFQHYIIDLSSNNNFVQIPTMQGDGNNIRGFEVELIQNGTQYVIDKDDCVIAIMGTKPDTHHIVNECHITDEGYIQIDITSQMSAVKGRGDYQIVLMSKRTNSQLKSFPFYIITTPATFDIEHIISSDEFQLLTHNILKTDTVIDIANKAISDIRTLETNVEEQELIRIANEISRENAELSRDEAEKKRDSEESARNTAENNRRENETIRINSENQRLDNEASRITAEETRSSKENERQNNETIRIDNEKKRQDAESNRAATELIRCTAEEERNAAEAERNSNENNRETAENTRNENEDERLQNEIARETAEIERAETFEALTNDIDSELAKLETANIEALEESNSFKVKVTNREGQSSTSPNLLNTIQIGIVETGDSEENPTASITGDFGNQKLNLRLPSGKPFKISGTYSSIAAMNDDSDNINLYDFIMIHTGSVEDEDTGKLFMKDASGMVFITDLSGVQGIQGVKGDTGLTPNLTVGTVVTGAPGTQASVTITGTPENPIINLSIPKGDTGSITNISGANIPYANEEDTNNIKDVVDGKLGKTETAAFAAKLSSERTIDGIKFNGESNVIHYATCSTAAATVAKTISLTGFVLSVGATVKVKFTVTNTATNPTLNVNSTGAVPIYYCGSAISPGYLEANRIYEFVYNGAQYELVGDLNTDTKNTTGSTNNNSKLFIIGATVQSSNTQTYSRNSTYIGSDGCLYSNNNRLNTELVQSTEPSTQKVGDFWVQEYT</sequence>
<dbReference type="OrthoDB" id="5056238at2"/>
<protein>
    <recommendedName>
        <fullName evidence="4">BppU N-terminal domain-containing protein</fullName>
    </recommendedName>
</protein>
<evidence type="ECO:0008006" key="4">
    <source>
        <dbReference type="Google" id="ProtNLM"/>
    </source>
</evidence>
<feature type="compositionally biased region" description="Basic and acidic residues" evidence="1">
    <location>
        <begin position="271"/>
        <end position="304"/>
    </location>
</feature>
<dbReference type="Proteomes" id="UP000236311">
    <property type="component" value="Unassembled WGS sequence"/>
</dbReference>
<gene>
    <name evidence="2" type="ORF">AMURIS_04800</name>
</gene>
<evidence type="ECO:0000313" key="2">
    <source>
        <dbReference type="EMBL" id="SOY32047.1"/>
    </source>
</evidence>
<accession>A0A2K4ZNI6</accession>
<dbReference type="RefSeq" id="WP_103242019.1">
    <property type="nucleotide sequence ID" value="NZ_JANJZD010000039.1"/>
</dbReference>
<feature type="region of interest" description="Disordered" evidence="1">
    <location>
        <begin position="180"/>
        <end position="304"/>
    </location>
</feature>